<organism evidence="1">
    <name type="scientific">Arundo donax</name>
    <name type="common">Giant reed</name>
    <name type="synonym">Donax arundinaceus</name>
    <dbReference type="NCBI Taxonomy" id="35708"/>
    <lineage>
        <taxon>Eukaryota</taxon>
        <taxon>Viridiplantae</taxon>
        <taxon>Streptophyta</taxon>
        <taxon>Embryophyta</taxon>
        <taxon>Tracheophyta</taxon>
        <taxon>Spermatophyta</taxon>
        <taxon>Magnoliopsida</taxon>
        <taxon>Liliopsida</taxon>
        <taxon>Poales</taxon>
        <taxon>Poaceae</taxon>
        <taxon>PACMAD clade</taxon>
        <taxon>Arundinoideae</taxon>
        <taxon>Arundineae</taxon>
        <taxon>Arundo</taxon>
    </lineage>
</organism>
<proteinExistence type="predicted"/>
<name>A0A0A9EIA8_ARUDO</name>
<sequence>MSAQSCNLKSLRSFTLSL</sequence>
<reference evidence="1" key="2">
    <citation type="journal article" date="2015" name="Data Brief">
        <title>Shoot transcriptome of the giant reed, Arundo donax.</title>
        <authorList>
            <person name="Barrero R.A."/>
            <person name="Guerrero F.D."/>
            <person name="Moolhuijzen P."/>
            <person name="Goolsby J.A."/>
            <person name="Tidwell J."/>
            <person name="Bellgard S.E."/>
            <person name="Bellgard M.I."/>
        </authorList>
    </citation>
    <scope>NUCLEOTIDE SEQUENCE</scope>
    <source>
        <tissue evidence="1">Shoot tissue taken approximately 20 cm above the soil surface</tissue>
    </source>
</reference>
<accession>A0A0A9EIA8</accession>
<reference evidence="1" key="1">
    <citation type="submission" date="2014-09" db="EMBL/GenBank/DDBJ databases">
        <authorList>
            <person name="Magalhaes I.L.F."/>
            <person name="Oliveira U."/>
            <person name="Santos F.R."/>
            <person name="Vidigal T.H.D.A."/>
            <person name="Brescovit A.D."/>
            <person name="Santos A.J."/>
        </authorList>
    </citation>
    <scope>NUCLEOTIDE SEQUENCE</scope>
    <source>
        <tissue evidence="1">Shoot tissue taken approximately 20 cm above the soil surface</tissue>
    </source>
</reference>
<protein>
    <submittedName>
        <fullName evidence="1">Peptide chain release factor 2</fullName>
    </submittedName>
</protein>
<evidence type="ECO:0000313" key="1">
    <source>
        <dbReference type="EMBL" id="JAD98743.1"/>
    </source>
</evidence>
<dbReference type="AlphaFoldDB" id="A0A0A9EIA8"/>
<dbReference type="EMBL" id="GBRH01199152">
    <property type="protein sequence ID" value="JAD98743.1"/>
    <property type="molecule type" value="Transcribed_RNA"/>
</dbReference>